<evidence type="ECO:0000313" key="1">
    <source>
        <dbReference type="EMBL" id="KAA6396903.1"/>
    </source>
</evidence>
<dbReference type="AlphaFoldDB" id="A0A5J4WQB5"/>
<accession>A0A5J4WQB5</accession>
<reference evidence="1 3" key="1">
    <citation type="submission" date="2019-03" db="EMBL/GenBank/DDBJ databases">
        <title>Single cell metagenomics reveals metabolic interactions within the superorganism composed of flagellate Streblomastix strix and complex community of Bacteroidetes bacteria on its surface.</title>
        <authorList>
            <person name="Treitli S.C."/>
            <person name="Kolisko M."/>
            <person name="Husnik F."/>
            <person name="Keeling P."/>
            <person name="Hampl V."/>
        </authorList>
    </citation>
    <scope>NUCLEOTIDE SEQUENCE [LARGE SCALE GENOMIC DNA]</scope>
    <source>
        <strain evidence="1">ST1C</strain>
    </source>
</reference>
<gene>
    <name evidence="1" type="ORF">EZS28_007565</name>
    <name evidence="2" type="ORF">EZS28_007570</name>
</gene>
<evidence type="ECO:0000313" key="2">
    <source>
        <dbReference type="EMBL" id="KAA6396908.1"/>
    </source>
</evidence>
<comment type="caution">
    <text evidence="1">The sequence shown here is derived from an EMBL/GenBank/DDBJ whole genome shotgun (WGS) entry which is preliminary data.</text>
</comment>
<name>A0A5J4WQB5_9EUKA</name>
<evidence type="ECO:0000313" key="3">
    <source>
        <dbReference type="Proteomes" id="UP000324800"/>
    </source>
</evidence>
<dbReference type="EMBL" id="SNRW01001314">
    <property type="protein sequence ID" value="KAA6396908.1"/>
    <property type="molecule type" value="Genomic_DNA"/>
</dbReference>
<dbReference type="EMBL" id="SNRW01001314">
    <property type="protein sequence ID" value="KAA6396903.1"/>
    <property type="molecule type" value="Genomic_DNA"/>
</dbReference>
<protein>
    <submittedName>
        <fullName evidence="1">Uncharacterized protein</fullName>
    </submittedName>
</protein>
<proteinExistence type="predicted"/>
<dbReference type="Proteomes" id="UP000324800">
    <property type="component" value="Unassembled WGS sequence"/>
</dbReference>
<organism evidence="1 3">
    <name type="scientific">Streblomastix strix</name>
    <dbReference type="NCBI Taxonomy" id="222440"/>
    <lineage>
        <taxon>Eukaryota</taxon>
        <taxon>Metamonada</taxon>
        <taxon>Preaxostyla</taxon>
        <taxon>Oxymonadida</taxon>
        <taxon>Streblomastigidae</taxon>
        <taxon>Streblomastix</taxon>
    </lineage>
</organism>
<sequence length="236" mass="27080">MSSFQQTYSANKAEIHRVRGLDDRVKHDTMISNSISTDIVTKSDLARKELHKDAILDAILAIGPDAIENPNPFPDEDVYVLSLHKRMDNIEARVDALKHTLALNRDVFFNAESRLERLEEATDTVTALTRSGFQLPIWMKGDILLQQHRDSSTLTLTQKLEQAALQIQEVCNVSSSLPYIVERLATRRWLMVAEAKIYETIQSLKTGSDWIIREQSDNFEKYFQSERTMHCNNLNM</sequence>